<gene>
    <name evidence="1" type="ORF">UFOVP344_10</name>
</gene>
<protein>
    <submittedName>
        <fullName evidence="1">Uncharacterized protein</fullName>
    </submittedName>
</protein>
<evidence type="ECO:0000313" key="1">
    <source>
        <dbReference type="EMBL" id="CAB4138738.1"/>
    </source>
</evidence>
<organism evidence="1">
    <name type="scientific">uncultured Caudovirales phage</name>
    <dbReference type="NCBI Taxonomy" id="2100421"/>
    <lineage>
        <taxon>Viruses</taxon>
        <taxon>Duplodnaviria</taxon>
        <taxon>Heunggongvirae</taxon>
        <taxon>Uroviricota</taxon>
        <taxon>Caudoviricetes</taxon>
        <taxon>Peduoviridae</taxon>
        <taxon>Maltschvirus</taxon>
        <taxon>Maltschvirus maltsch</taxon>
    </lineage>
</organism>
<accession>A0A6J5LW29</accession>
<name>A0A6J5LW29_9CAUD</name>
<reference evidence="1" key="1">
    <citation type="submission" date="2020-04" db="EMBL/GenBank/DDBJ databases">
        <authorList>
            <person name="Chiriac C."/>
            <person name="Salcher M."/>
            <person name="Ghai R."/>
            <person name="Kavagutti S V."/>
        </authorList>
    </citation>
    <scope>NUCLEOTIDE SEQUENCE</scope>
</reference>
<sequence length="67" mass="7755">MMVEPSREYIDSLWERRAEILDLLEDANGLDWTITDDELEAELDGIQEELFLIMTFLHTSAKAPKDA</sequence>
<dbReference type="EMBL" id="LR796349">
    <property type="protein sequence ID" value="CAB4138738.1"/>
    <property type="molecule type" value="Genomic_DNA"/>
</dbReference>
<proteinExistence type="predicted"/>